<dbReference type="GO" id="GO:0016323">
    <property type="term" value="C:basolateral plasma membrane"/>
    <property type="evidence" value="ECO:0007669"/>
    <property type="project" value="TreeGrafter"/>
</dbReference>
<dbReference type="Proteomes" id="UP001497382">
    <property type="component" value="Unassembled WGS sequence"/>
</dbReference>
<feature type="transmembrane region" description="Helical" evidence="2">
    <location>
        <begin position="672"/>
        <end position="692"/>
    </location>
</feature>
<keyword evidence="2" id="KW-1133">Transmembrane helix</keyword>
<name>A0AAV2A1P1_9ARAC</name>
<dbReference type="AlphaFoldDB" id="A0AAV2A1P1"/>
<feature type="transmembrane region" description="Helical" evidence="2">
    <location>
        <begin position="105"/>
        <end position="126"/>
    </location>
</feature>
<feature type="transmembrane region" description="Helical" evidence="2">
    <location>
        <begin position="704"/>
        <end position="724"/>
    </location>
</feature>
<feature type="transmembrane region" description="Helical" evidence="2">
    <location>
        <begin position="523"/>
        <end position="549"/>
    </location>
</feature>
<feature type="transmembrane region" description="Helical" evidence="2">
    <location>
        <begin position="876"/>
        <end position="899"/>
    </location>
</feature>
<evidence type="ECO:0000256" key="2">
    <source>
        <dbReference type="SAM" id="Phobius"/>
    </source>
</evidence>
<keyword evidence="2" id="KW-0812">Transmembrane</keyword>
<reference evidence="3 4" key="1">
    <citation type="submission" date="2024-04" db="EMBL/GenBank/DDBJ databases">
        <authorList>
            <person name="Rising A."/>
            <person name="Reimegard J."/>
            <person name="Sonavane S."/>
            <person name="Akerstrom W."/>
            <person name="Nylinder S."/>
            <person name="Hedman E."/>
            <person name="Kallberg Y."/>
        </authorList>
    </citation>
    <scope>NUCLEOTIDE SEQUENCE [LARGE SCALE GENOMIC DNA]</scope>
</reference>
<feature type="transmembrane region" description="Helical" evidence="2">
    <location>
        <begin position="394"/>
        <end position="416"/>
    </location>
</feature>
<feature type="transmembrane region" description="Helical" evidence="2">
    <location>
        <begin position="201"/>
        <end position="220"/>
    </location>
</feature>
<feature type="transmembrane region" description="Helical" evidence="2">
    <location>
        <begin position="133"/>
        <end position="155"/>
    </location>
</feature>
<evidence type="ECO:0008006" key="5">
    <source>
        <dbReference type="Google" id="ProtNLM"/>
    </source>
</evidence>
<evidence type="ECO:0000313" key="3">
    <source>
        <dbReference type="EMBL" id="CAL1277918.1"/>
    </source>
</evidence>
<dbReference type="GO" id="GO:0015347">
    <property type="term" value="F:sodium-independent organic anion transmembrane transporter activity"/>
    <property type="evidence" value="ECO:0007669"/>
    <property type="project" value="TreeGrafter"/>
</dbReference>
<feature type="transmembrane region" description="Helical" evidence="2">
    <location>
        <begin position="569"/>
        <end position="590"/>
    </location>
</feature>
<gene>
    <name evidence="3" type="ORF">LARSCL_LOCUS9480</name>
</gene>
<sequence length="963" mass="106608">MNGEKKGDDIFIVSPEKFSQSTAALTDIIPDKKKDFKDDDEGDPDTKCGLGSWTPQWLQRGANTKLFLFFYSMAGLTQGAHFTYLVGCMTTLEKRFAYDSKRSGIVMISDEIAPIILGALIGYFGGLANRPKLLTIGMLIGAVSSFIMALPYFIYGAASNSVAFHQAVSRIPGVKAQFCDKEYNSLLGECGESITTPVLTIFFMSNFLKGLSGCIFYTIGTSYMDDSIKKKNSPMYLVEIYTFQTKSTKSTQNFRVVLSILPAHLYAVYIREFKEHSQWLAFKKANLKCSSVSRSQRTIMSYKVPNIKKNSSRIDFTPIPAQDNEDPDQDMDDKDTVCGIGGFHPTWLQRFSTPKAFLVNHSILGVLQGSFFTYLVGCLSTLEKRFAYESKVTGIIMISDEISPILFGLLLGYFGGKSHRPRIVAFGMIVAVLSCFIMSIPYFIYGPIREFSSESYRHVVNRTKYEFCDLKEKDHFCDASPTFTAVSILFFGNFLKGFGSLAFYTIGTSYLDDSVKKKNSPVYFGTLFALRLLGPTLGFLLSSLCLSFYEDPFYDPGYGTKDPRWIGAWWLGFIILGVAIFIFSLPMILFPKRFPGKKIPTPPKKKEEETKSPIEQLKDMGKAMKRLSKNPILICHYLGGVLRLNGIVGYYVLLPKYMEMQFKQSASKASLYSGPAGLVGMQLGILFGGIAIRKFKPRPRLMTGGIVIAESFSFIALILCMIITCPVPEMTGTSSITQPDFNLQNECNQDCMCTTKYFTDCACVHNVSGAIITGDASKSYCGFECQWLITFIVVLSLGKLVSSTARVANALVTLRCVDPEDKSLALGALSGVFSLLAFIPYPLIYGALTDASCLVWEESCGKTGNCWIYDADKFRFLLHGVSAGFVFLGTLTDVFVCILSPRLKNLYDDDDDKPKKEVGGVDENDIINNGGMLGVIKTGVANGSLNSLNASEKPTDEKHSTPL</sequence>
<dbReference type="PANTHER" id="PTHR11388">
    <property type="entry name" value="ORGANIC ANION TRANSPORTER"/>
    <property type="match status" value="1"/>
</dbReference>
<feature type="transmembrane region" description="Helical" evidence="2">
    <location>
        <begin position="787"/>
        <end position="812"/>
    </location>
</feature>
<dbReference type="Gene3D" id="1.20.1250.20">
    <property type="entry name" value="MFS general substrate transporter like domains"/>
    <property type="match status" value="1"/>
</dbReference>
<dbReference type="EMBL" id="CAXIEN010000106">
    <property type="protein sequence ID" value="CAL1277918.1"/>
    <property type="molecule type" value="Genomic_DNA"/>
</dbReference>
<dbReference type="InterPro" id="IPR036259">
    <property type="entry name" value="MFS_trans_sf"/>
</dbReference>
<keyword evidence="2" id="KW-0472">Membrane</keyword>
<dbReference type="InterPro" id="IPR004156">
    <property type="entry name" value="OATP"/>
</dbReference>
<dbReference type="GO" id="GO:0043252">
    <property type="term" value="P:sodium-independent organic anion transport"/>
    <property type="evidence" value="ECO:0007669"/>
    <property type="project" value="TreeGrafter"/>
</dbReference>
<protein>
    <recommendedName>
        <fullName evidence="5">Solute carrier organic anion transporter family member</fullName>
    </recommendedName>
</protein>
<proteinExistence type="predicted"/>
<feature type="transmembrane region" description="Helical" evidence="2">
    <location>
        <begin position="66"/>
        <end position="85"/>
    </location>
</feature>
<dbReference type="CDD" id="cd17336">
    <property type="entry name" value="MFS_SLCO_OATP"/>
    <property type="match status" value="1"/>
</dbReference>
<feature type="transmembrane region" description="Helical" evidence="2">
    <location>
        <begin position="632"/>
        <end position="652"/>
    </location>
</feature>
<evidence type="ECO:0000256" key="1">
    <source>
        <dbReference type="ARBA" id="ARBA00023157"/>
    </source>
</evidence>
<keyword evidence="4" id="KW-1185">Reference proteome</keyword>
<evidence type="ECO:0000313" key="4">
    <source>
        <dbReference type="Proteomes" id="UP001497382"/>
    </source>
</evidence>
<dbReference type="PANTHER" id="PTHR11388:SF76">
    <property type="entry name" value="SOLUTE CARRIER ORGANIC ANION TRANSPORTER FAMILY MEMBER"/>
    <property type="match status" value="1"/>
</dbReference>
<organism evidence="3 4">
    <name type="scientific">Larinioides sclopetarius</name>
    <dbReference type="NCBI Taxonomy" id="280406"/>
    <lineage>
        <taxon>Eukaryota</taxon>
        <taxon>Metazoa</taxon>
        <taxon>Ecdysozoa</taxon>
        <taxon>Arthropoda</taxon>
        <taxon>Chelicerata</taxon>
        <taxon>Arachnida</taxon>
        <taxon>Araneae</taxon>
        <taxon>Araneomorphae</taxon>
        <taxon>Entelegynae</taxon>
        <taxon>Araneoidea</taxon>
        <taxon>Araneidae</taxon>
        <taxon>Larinioides</taxon>
    </lineage>
</organism>
<feature type="transmembrane region" description="Helical" evidence="2">
    <location>
        <begin position="488"/>
        <end position="511"/>
    </location>
</feature>
<feature type="transmembrane region" description="Helical" evidence="2">
    <location>
        <begin position="824"/>
        <end position="844"/>
    </location>
</feature>
<dbReference type="Gene3D" id="1.20.1720.10">
    <property type="entry name" value="Multidrug resistance protein D"/>
    <property type="match status" value="1"/>
</dbReference>
<feature type="transmembrane region" description="Helical" evidence="2">
    <location>
        <begin position="357"/>
        <end position="382"/>
    </location>
</feature>
<keyword evidence="1" id="KW-1015">Disulfide bond</keyword>
<feature type="transmembrane region" description="Helical" evidence="2">
    <location>
        <begin position="423"/>
        <end position="445"/>
    </location>
</feature>
<dbReference type="Pfam" id="PF03137">
    <property type="entry name" value="OATP"/>
    <property type="match status" value="2"/>
</dbReference>
<comment type="caution">
    <text evidence="3">The sequence shown here is derived from an EMBL/GenBank/DDBJ whole genome shotgun (WGS) entry which is preliminary data.</text>
</comment>
<accession>A0AAV2A1P1</accession>
<dbReference type="SUPFAM" id="SSF103473">
    <property type="entry name" value="MFS general substrate transporter"/>
    <property type="match status" value="2"/>
</dbReference>